<feature type="non-terminal residue" evidence="2">
    <location>
        <position position="194"/>
    </location>
</feature>
<dbReference type="EMBL" id="UINC01013549">
    <property type="protein sequence ID" value="SVA58460.1"/>
    <property type="molecule type" value="Genomic_DNA"/>
</dbReference>
<reference evidence="2" key="1">
    <citation type="submission" date="2018-05" db="EMBL/GenBank/DDBJ databases">
        <authorList>
            <person name="Lanie J.A."/>
            <person name="Ng W.-L."/>
            <person name="Kazmierczak K.M."/>
            <person name="Andrzejewski T.M."/>
            <person name="Davidsen T.M."/>
            <person name="Wayne K.J."/>
            <person name="Tettelin H."/>
            <person name="Glass J.I."/>
            <person name="Rusch D."/>
            <person name="Podicherti R."/>
            <person name="Tsui H.-C.T."/>
            <person name="Winkler M.E."/>
        </authorList>
    </citation>
    <scope>NUCLEOTIDE SEQUENCE</scope>
</reference>
<evidence type="ECO:0000259" key="1">
    <source>
        <dbReference type="Pfam" id="PF18990"/>
    </source>
</evidence>
<gene>
    <name evidence="2" type="ORF">METZ01_LOCUS111314</name>
</gene>
<protein>
    <recommendedName>
        <fullName evidence="1">DUF5723 domain-containing protein</fullName>
    </recommendedName>
</protein>
<organism evidence="2">
    <name type="scientific">marine metagenome</name>
    <dbReference type="NCBI Taxonomy" id="408172"/>
    <lineage>
        <taxon>unclassified sequences</taxon>
        <taxon>metagenomes</taxon>
        <taxon>ecological metagenomes</taxon>
    </lineage>
</organism>
<name>A0A381X182_9ZZZZ</name>
<sequence length="194" mass="21303">MNIKSSIKIIFITIFILQNILFAQSEGGLRGGTLFPSSIGSQSPSINPANFWTSRRSNFSILLPLSFQLNNNSVSPNWLNSYLFSGKHLDNRSVDNMLNEIPANGLSLNGHGHFMLFGLSYKKLAMYVGGSVDLYGTIPKSIFETGFQGIEFDSSIDLNDTQFGMQSVLPVSFVLTRKIGNSLYIGFGLKGLFG</sequence>
<accession>A0A381X182</accession>
<dbReference type="Pfam" id="PF18990">
    <property type="entry name" value="DUF5723"/>
    <property type="match status" value="1"/>
</dbReference>
<evidence type="ECO:0000313" key="2">
    <source>
        <dbReference type="EMBL" id="SVA58460.1"/>
    </source>
</evidence>
<feature type="domain" description="DUF5723" evidence="1">
    <location>
        <begin position="58"/>
        <end position="194"/>
    </location>
</feature>
<dbReference type="AlphaFoldDB" id="A0A381X182"/>
<proteinExistence type="predicted"/>
<dbReference type="InterPro" id="IPR043781">
    <property type="entry name" value="DUF5723"/>
</dbReference>